<feature type="chain" id="PRO_5043877053" description="Platelet-derived growth factor (PDGF) family profile domain-containing protein" evidence="2">
    <location>
        <begin position="28"/>
        <end position="171"/>
    </location>
</feature>
<dbReference type="EMBL" id="JAHXZJ010002986">
    <property type="protein sequence ID" value="KAH0533752.1"/>
    <property type="molecule type" value="Genomic_DNA"/>
</dbReference>
<organism evidence="4 5">
    <name type="scientific">Cotesia glomerata</name>
    <name type="common">Lepidopteran parasitic wasp</name>
    <name type="synonym">Apanteles glomeratus</name>
    <dbReference type="NCBI Taxonomy" id="32391"/>
    <lineage>
        <taxon>Eukaryota</taxon>
        <taxon>Metazoa</taxon>
        <taxon>Ecdysozoa</taxon>
        <taxon>Arthropoda</taxon>
        <taxon>Hexapoda</taxon>
        <taxon>Insecta</taxon>
        <taxon>Pterygota</taxon>
        <taxon>Neoptera</taxon>
        <taxon>Endopterygota</taxon>
        <taxon>Hymenoptera</taxon>
        <taxon>Apocrita</taxon>
        <taxon>Ichneumonoidea</taxon>
        <taxon>Braconidae</taxon>
        <taxon>Microgastrinae</taxon>
        <taxon>Cotesia</taxon>
    </lineage>
</organism>
<proteinExistence type="predicted"/>
<dbReference type="Proteomes" id="UP000826195">
    <property type="component" value="Unassembled WGS sequence"/>
</dbReference>
<name>A0AAV7HQ42_COTGL</name>
<evidence type="ECO:0000313" key="5">
    <source>
        <dbReference type="Proteomes" id="UP000826195"/>
    </source>
</evidence>
<dbReference type="Gene3D" id="2.10.90.10">
    <property type="entry name" value="Cystine-knot cytokines"/>
    <property type="match status" value="1"/>
</dbReference>
<feature type="region of interest" description="Disordered" evidence="1">
    <location>
        <begin position="26"/>
        <end position="46"/>
    </location>
</feature>
<protein>
    <recommendedName>
        <fullName evidence="3">Platelet-derived growth factor (PDGF) family profile domain-containing protein</fullName>
    </recommendedName>
</protein>
<keyword evidence="2" id="KW-0732">Signal</keyword>
<dbReference type="InterPro" id="IPR000072">
    <property type="entry name" value="PDGF/VEGF_dom"/>
</dbReference>
<evidence type="ECO:0000256" key="1">
    <source>
        <dbReference type="SAM" id="MobiDB-lite"/>
    </source>
</evidence>
<dbReference type="GO" id="GO:0008083">
    <property type="term" value="F:growth factor activity"/>
    <property type="evidence" value="ECO:0007669"/>
    <property type="project" value="InterPro"/>
</dbReference>
<dbReference type="SUPFAM" id="SSF57501">
    <property type="entry name" value="Cystine-knot cytokines"/>
    <property type="match status" value="1"/>
</dbReference>
<evidence type="ECO:0000313" key="4">
    <source>
        <dbReference type="EMBL" id="KAH0533752.1"/>
    </source>
</evidence>
<comment type="caution">
    <text evidence="4">The sequence shown here is derived from an EMBL/GenBank/DDBJ whole genome shotgun (WGS) entry which is preliminary data.</text>
</comment>
<gene>
    <name evidence="4" type="ORF">KQX54_001307</name>
</gene>
<dbReference type="PROSITE" id="PS50278">
    <property type="entry name" value="PDGF_2"/>
    <property type="match status" value="1"/>
</dbReference>
<sequence>MAKNIIKVLRVIILITTILCKIQETQSNQSTTRKNRTSGSSPRSALRLPAVERARKFICTEPQPRAYHLKDLMDSQGLLHSQEAPNHPSYLVVRRCDEHSGCCPSPELVCMPAEGSVYFEEFDVQFRSVDTKKTSHKRISVEQHHNCSCEPANRTQRETLETRRPKITVVS</sequence>
<dbReference type="InterPro" id="IPR029034">
    <property type="entry name" value="Cystine-knot_cytokine"/>
</dbReference>
<dbReference type="GO" id="GO:0035099">
    <property type="term" value="P:hemocyte migration"/>
    <property type="evidence" value="ECO:0007669"/>
    <property type="project" value="TreeGrafter"/>
</dbReference>
<dbReference type="PANTHER" id="PTHR21719:SF1">
    <property type="entry name" value="FI06402P-RELATED"/>
    <property type="match status" value="1"/>
</dbReference>
<dbReference type="GO" id="GO:0016020">
    <property type="term" value="C:membrane"/>
    <property type="evidence" value="ECO:0007669"/>
    <property type="project" value="InterPro"/>
</dbReference>
<feature type="signal peptide" evidence="2">
    <location>
        <begin position="1"/>
        <end position="27"/>
    </location>
</feature>
<accession>A0AAV7HQ42</accession>
<feature type="compositionally biased region" description="Polar residues" evidence="1">
    <location>
        <begin position="26"/>
        <end position="43"/>
    </location>
</feature>
<reference evidence="4 5" key="1">
    <citation type="journal article" date="2021" name="J. Hered.">
        <title>A chromosome-level genome assembly of the parasitoid wasp, Cotesia glomerata (Hymenoptera: Braconidae).</title>
        <authorList>
            <person name="Pinto B.J."/>
            <person name="Weis J.J."/>
            <person name="Gamble T."/>
            <person name="Ode P.J."/>
            <person name="Paul R."/>
            <person name="Zaspel J.M."/>
        </authorList>
    </citation>
    <scope>NUCLEOTIDE SEQUENCE [LARGE SCALE GENOMIC DNA]</scope>
    <source>
        <strain evidence="4">CgM1</strain>
    </source>
</reference>
<dbReference type="PANTHER" id="PTHR21719">
    <property type="entry name" value="FI06402P-RELATED"/>
    <property type="match status" value="1"/>
</dbReference>
<feature type="domain" description="Platelet-derived growth factor (PDGF) family profile" evidence="3">
    <location>
        <begin position="46"/>
        <end position="154"/>
    </location>
</feature>
<evidence type="ECO:0000256" key="2">
    <source>
        <dbReference type="SAM" id="SignalP"/>
    </source>
</evidence>
<dbReference type="AlphaFoldDB" id="A0AAV7HQ42"/>
<evidence type="ECO:0000259" key="3">
    <source>
        <dbReference type="PROSITE" id="PS50278"/>
    </source>
</evidence>
<dbReference type="Pfam" id="PF00341">
    <property type="entry name" value="PDGF"/>
    <property type="match status" value="1"/>
</dbReference>
<keyword evidence="5" id="KW-1185">Reference proteome</keyword>